<protein>
    <submittedName>
        <fullName evidence="6">AMP-dependent synthetase/ligase domain-containing protein</fullName>
    </submittedName>
</protein>
<dbReference type="Proteomes" id="UP000887574">
    <property type="component" value="Unplaced"/>
</dbReference>
<dbReference type="PANTHER" id="PTHR22754">
    <property type="entry name" value="DISCO-INTERACTING PROTEIN 2 DIP2 -RELATED"/>
    <property type="match status" value="1"/>
</dbReference>
<dbReference type="SUPFAM" id="SSF56801">
    <property type="entry name" value="Acetyl-CoA synthetase-like"/>
    <property type="match status" value="2"/>
</dbReference>
<feature type="domain" description="AMP-binding enzyme C-terminal" evidence="4">
    <location>
        <begin position="1709"/>
        <end position="1812"/>
    </location>
</feature>
<evidence type="ECO:0000256" key="2">
    <source>
        <dbReference type="SAM" id="MobiDB-lite"/>
    </source>
</evidence>
<organism evidence="5 6">
    <name type="scientific">Ditylenchus dipsaci</name>
    <dbReference type="NCBI Taxonomy" id="166011"/>
    <lineage>
        <taxon>Eukaryota</taxon>
        <taxon>Metazoa</taxon>
        <taxon>Ecdysozoa</taxon>
        <taxon>Nematoda</taxon>
        <taxon>Chromadorea</taxon>
        <taxon>Rhabditida</taxon>
        <taxon>Tylenchina</taxon>
        <taxon>Tylenchomorpha</taxon>
        <taxon>Sphaerularioidea</taxon>
        <taxon>Anguinidae</taxon>
        <taxon>Anguininae</taxon>
        <taxon>Ditylenchus</taxon>
    </lineage>
</organism>
<evidence type="ECO:0000256" key="1">
    <source>
        <dbReference type="ARBA" id="ARBA00007735"/>
    </source>
</evidence>
<dbReference type="Gene3D" id="3.30.300.30">
    <property type="match status" value="2"/>
</dbReference>
<feature type="compositionally biased region" description="Polar residues" evidence="2">
    <location>
        <begin position="712"/>
        <end position="723"/>
    </location>
</feature>
<dbReference type="Pfam" id="PF00501">
    <property type="entry name" value="AMP-binding"/>
    <property type="match status" value="2"/>
</dbReference>
<reference evidence="6" key="1">
    <citation type="submission" date="2022-11" db="UniProtKB">
        <authorList>
            <consortium name="WormBaseParasite"/>
        </authorList>
    </citation>
    <scope>IDENTIFICATION</scope>
</reference>
<dbReference type="InterPro" id="IPR000873">
    <property type="entry name" value="AMP-dep_synth/lig_dom"/>
</dbReference>
<feature type="compositionally biased region" description="Polar residues" evidence="2">
    <location>
        <begin position="181"/>
        <end position="190"/>
    </location>
</feature>
<feature type="compositionally biased region" description="Basic residues" evidence="2">
    <location>
        <begin position="18"/>
        <end position="27"/>
    </location>
</feature>
<dbReference type="WBParaSite" id="jg3426">
    <property type="protein sequence ID" value="jg3426"/>
    <property type="gene ID" value="jg3426"/>
</dbReference>
<dbReference type="Gene3D" id="3.40.50.12780">
    <property type="entry name" value="N-terminal domain of ligase-like"/>
    <property type="match status" value="3"/>
</dbReference>
<proteinExistence type="inferred from homology"/>
<evidence type="ECO:0000259" key="3">
    <source>
        <dbReference type="Pfam" id="PF00501"/>
    </source>
</evidence>
<feature type="region of interest" description="Disordered" evidence="2">
    <location>
        <begin position="1"/>
        <end position="27"/>
    </location>
</feature>
<sequence length="1820" mass="198312">MYVLMEKKQQHRSPASRAPRHHGQNHLNHQHKLSLSQGMANFPFGNEELPNKWIMPASQPQMALSRLRQVHPGGLDSSVSKPKAPALCSSIPVLQVEKKQIAMRKETDLVSEARQKAMSNTAKWVAESNASRKNVKKEPTIPVTVSDNPSKRRNEVVDYQPHSSKHEERARKRSSSRHQTQKIASPTPTNHYYEVEEETKKVAKPHENGSRSKITPINEHSNDRMTSSAVIPTQKEAEEPKKVLKTVRSVPKASVSSQFPQTQKCNGQLLFGQTPTSALQTAVMMASPPSLDFILHRRRHQAMAQTYENACWANGDGSGDSPLMSRKQKLALKLRGGQPAGNGQLMRSKSQSRCMLRSSTGLLPGEYQGTKEEPVLVNVTELQDKFGVQRSKTSSNLQSYSAGAKAWPSIKKLSSSSVKKKRSQQYSSNSCLPIFSNDASMVLELFDPVENEKRRFEAEKKAMLVKRDRIGFAMVQQELEDFSQIKQLPLGRWRTLRIADLPQVEQFLLRPKKKALHEYYNDDDVELEAMALVVDPNAPRPGGSLITPARGDFPNNAIGRHHQSLQNQPRSIDSILHRFGTTQPKALAGCVLDHQGKIAASLTYGKLLSRASKLAFMLLNKQITIVTSGSKEKVHLCLPGDRVALVYPNTEPLAFLTAFYGCLLAGVVPVPIEVPLTKRDAGIQQFGFLLGSCGVRVALTSESCLKGLPKTGQMSAGHQNPSCSTANNTSSSSATTNNATGAGLGSPSSSLGPSTSFSSSTTGSGGSGSGGVTTSNHNYYNHYALPPTHMMWLISRVGPEYTTDREGSVKGVCVSRQAMLAHSRSIVAALGYKEGETMVSVLDFKRDVGLWHGVLAAIYNGMRVHFVPYSLMKINPTSWLAQVTKHQASAALVKSRDLHWSLMATRDHKELQLQSLRSIVVADGCNPWSLSSCDQFISVFQPMGLQPNVLCPCAGSPETGIVAMRRPALQETTTANGNGNATSSQTTSVCSSGRGILSMLALSHSVVRVDEENSLTSLTLQDAGQVIPGGIAVIIKPSGPTKLCKADEVGEICVHAPSTASCYFGLKGMSQQTFGVCPLGPDQRPLGPAHYVRSGLIGFLGPEGLVFVIGNKTSMLSVSGRQHSADDLIATVLAVEPMKFIYRGRIAIFSVRVLRDERICVVAEQKPDLTEEEAFNWMVRVLQAIDSIHQVGIYCLALVAPNQLPKTPLGGIHVTETRQRFLDGHLHPATLEQQSIEVGPAAIYVGNIVQGVRIAAAQGRELTSLLIDILRQRAIQTPEHVLFTQINAKGVELDNFSCQHLLKKAERIGALLLDKGHLSAGDHVALIFPPGLELIAAFYGCLAAGLVPVCIRAPSTQNLQASLITVRMVVDVSKSVALLSNSAMIKILKSKEASHRVNTKAWPTILDIDDIPSSSRHLLLGFLCKHNRPTAGIVITALGAASQCKSLKVACELYPSRNVTLCLDPCCGLGFTLCVYSGHHSTLISPAEVEQNASIWLSMLSQNKVRDTFCSYSVMEMCVRELAPQILQLKEKGINLSSLRTCVAVAEERPRVQLCNAFIKLFAPLGLSSKTVSTSFGSRVNTAICMQGAASPDPSTVYVDARALRNDRVTLVEKGAPHSIPLMESGKLLPGVKVVIANPETRGQCADSHLAFLERTHIYTPTISMPGLPQETKTVFARTGYLGFLKQTQAITADGELHDAVFVVGALDETLMLRGMRYHPVDIETTVIRSHKRIIESAVFTWTHLLVVVAETDAPEAEALDLVPAITSSVLEEHHLIVGVVMIIDPGAIPINSRGEKQRMHLRDSFLKDQLDPIYVAYNM</sequence>
<comment type="similarity">
    <text evidence="1">Belongs to the DIP2 family.</text>
</comment>
<accession>A0A915E6R1</accession>
<evidence type="ECO:0000259" key="4">
    <source>
        <dbReference type="Pfam" id="PF23024"/>
    </source>
</evidence>
<feature type="domain" description="AMP-dependent synthetase/ligase" evidence="3">
    <location>
        <begin position="601"/>
        <end position="964"/>
    </location>
</feature>
<dbReference type="Pfam" id="PF23024">
    <property type="entry name" value="AMP-dom_DIP2-like"/>
    <property type="match status" value="1"/>
</dbReference>
<feature type="compositionally biased region" description="Polar residues" evidence="2">
    <location>
        <begin position="211"/>
        <end position="231"/>
    </location>
</feature>
<evidence type="ECO:0000313" key="5">
    <source>
        <dbReference type="Proteomes" id="UP000887574"/>
    </source>
</evidence>
<name>A0A915E6R1_9BILA</name>
<feature type="compositionally biased region" description="Basic residues" evidence="2">
    <location>
        <begin position="171"/>
        <end position="180"/>
    </location>
</feature>
<dbReference type="FunFam" id="3.30.300.30:FF:000001">
    <property type="entry name" value="DIP2 disco-interacting protein 2 homolog C"/>
    <property type="match status" value="1"/>
</dbReference>
<dbReference type="PANTHER" id="PTHR22754:SF32">
    <property type="entry name" value="DISCO-INTERACTING PROTEIN 2"/>
    <property type="match status" value="1"/>
</dbReference>
<dbReference type="InterPro" id="IPR045851">
    <property type="entry name" value="AMP-bd_C_sf"/>
</dbReference>
<keyword evidence="5" id="KW-1185">Reference proteome</keyword>
<dbReference type="CDD" id="cd05905">
    <property type="entry name" value="Dip2"/>
    <property type="match status" value="1"/>
</dbReference>
<evidence type="ECO:0000313" key="6">
    <source>
        <dbReference type="WBParaSite" id="jg3426"/>
    </source>
</evidence>
<feature type="region of interest" description="Disordered" evidence="2">
    <location>
        <begin position="124"/>
        <end position="238"/>
    </location>
</feature>
<feature type="compositionally biased region" description="Basic and acidic residues" evidence="2">
    <location>
        <begin position="198"/>
        <end position="210"/>
    </location>
</feature>
<dbReference type="InterPro" id="IPR037337">
    <property type="entry name" value="Dip2-like_dom"/>
</dbReference>
<feature type="compositionally biased region" description="Low complexity" evidence="2">
    <location>
        <begin position="724"/>
        <end position="762"/>
    </location>
</feature>
<feature type="domain" description="AMP-dependent synthetase/ligase" evidence="3">
    <location>
        <begin position="1272"/>
        <end position="1411"/>
    </location>
</feature>
<dbReference type="InterPro" id="IPR025110">
    <property type="entry name" value="AMP-bd_C"/>
</dbReference>
<dbReference type="InterPro" id="IPR042099">
    <property type="entry name" value="ANL_N_sf"/>
</dbReference>
<feature type="region of interest" description="Disordered" evidence="2">
    <location>
        <begin position="711"/>
        <end position="770"/>
    </location>
</feature>